<dbReference type="EMBL" id="GBXM01083466">
    <property type="protein sequence ID" value="JAH25111.1"/>
    <property type="molecule type" value="Transcribed_RNA"/>
</dbReference>
<proteinExistence type="predicted"/>
<reference evidence="1" key="2">
    <citation type="journal article" date="2015" name="Fish Shellfish Immunol.">
        <title>Early steps in the European eel (Anguilla anguilla)-Vibrio vulnificus interaction in the gills: Role of the RtxA13 toxin.</title>
        <authorList>
            <person name="Callol A."/>
            <person name="Pajuelo D."/>
            <person name="Ebbesson L."/>
            <person name="Teles M."/>
            <person name="MacKenzie S."/>
            <person name="Amaro C."/>
        </authorList>
    </citation>
    <scope>NUCLEOTIDE SEQUENCE</scope>
</reference>
<dbReference type="AlphaFoldDB" id="A0A0E9R7H1"/>
<evidence type="ECO:0000313" key="1">
    <source>
        <dbReference type="EMBL" id="JAH25111.1"/>
    </source>
</evidence>
<name>A0A0E9R7H1_ANGAN</name>
<organism evidence="1">
    <name type="scientific">Anguilla anguilla</name>
    <name type="common">European freshwater eel</name>
    <name type="synonym">Muraena anguilla</name>
    <dbReference type="NCBI Taxonomy" id="7936"/>
    <lineage>
        <taxon>Eukaryota</taxon>
        <taxon>Metazoa</taxon>
        <taxon>Chordata</taxon>
        <taxon>Craniata</taxon>
        <taxon>Vertebrata</taxon>
        <taxon>Euteleostomi</taxon>
        <taxon>Actinopterygii</taxon>
        <taxon>Neopterygii</taxon>
        <taxon>Teleostei</taxon>
        <taxon>Anguilliformes</taxon>
        <taxon>Anguillidae</taxon>
        <taxon>Anguilla</taxon>
    </lineage>
</organism>
<sequence length="34" mass="4037">MDDETLWWQITHLMRTHAPLGLVRTKLCAHCVFL</sequence>
<protein>
    <submittedName>
        <fullName evidence="1">Uncharacterized protein</fullName>
    </submittedName>
</protein>
<reference evidence="1" key="1">
    <citation type="submission" date="2014-11" db="EMBL/GenBank/DDBJ databases">
        <authorList>
            <person name="Amaro Gonzalez C."/>
        </authorList>
    </citation>
    <scope>NUCLEOTIDE SEQUENCE</scope>
</reference>
<accession>A0A0E9R7H1</accession>